<name>A0A0L8HWW8_OCTBM</name>
<protein>
    <recommendedName>
        <fullName evidence="2">DUF885 domain-containing protein</fullName>
    </recommendedName>
</protein>
<sequence>MSKMGKGGKLEDLFERFWQWRLEDSPDFAAFCGKMEYNDRVDDLRVEAYIKQKPIIEGFLKEASAIDMSDLDHDSKINLRLLKEDLESTLKGLDFMGYYFPVSFLENPHINFMFRVDWMQFKEEADYQKYVACMKSFVKQLGDIETILLEGIEKKMICPIESVREVPQQLEDLIKKIDSGTSVFLNPFKKTPTNEKLLGMVEETKTQLSEILQNQLKPALQKLKEFFENVYLKHSRQEPGACYLPNGKEFYDACVRFHTSSNLSPEEIHKLGLSEVERIKSEIMKIYKAENLPLDMKECSKLLKTRKEFFCQTKEELLEYVKKICEDEIMPLIPKYFKDLPDIEMVIKPTPEGMDSSPAAFYLAGTPDGSRMGTYMINTSKFDVSPKYEIPALCLHEGIPGHHTQASAALKIENCPAFRCFMQDMKYYLAPSRFLLHTAYMEGWGLYCEALGTEMGLYTDNYKLLGRYNFEMHRACRLVVDTGIHALGWSRQKAIDYMNENCPIDSLSISNEVDRYITWPGQALGYKIGELKIWEFRRKAEKALGSKFDIRDFHDVVLKAGCVSLCILEELVDDYIKETLQ</sequence>
<organism evidence="1">
    <name type="scientific">Octopus bimaculoides</name>
    <name type="common">California two-spotted octopus</name>
    <dbReference type="NCBI Taxonomy" id="37653"/>
    <lineage>
        <taxon>Eukaryota</taxon>
        <taxon>Metazoa</taxon>
        <taxon>Spiralia</taxon>
        <taxon>Lophotrochozoa</taxon>
        <taxon>Mollusca</taxon>
        <taxon>Cephalopoda</taxon>
        <taxon>Coleoidea</taxon>
        <taxon>Octopodiformes</taxon>
        <taxon>Octopoda</taxon>
        <taxon>Incirrata</taxon>
        <taxon>Octopodidae</taxon>
        <taxon>Octopus</taxon>
    </lineage>
</organism>
<dbReference type="OrthoDB" id="5959877at2759"/>
<dbReference type="Pfam" id="PF05960">
    <property type="entry name" value="DUF885"/>
    <property type="match status" value="1"/>
</dbReference>
<dbReference type="InterPro" id="IPR010281">
    <property type="entry name" value="DUF885"/>
</dbReference>
<accession>A0A0L8HWW8</accession>
<reference evidence="1" key="1">
    <citation type="submission" date="2015-07" db="EMBL/GenBank/DDBJ databases">
        <title>MeaNS - Measles Nucleotide Surveillance Program.</title>
        <authorList>
            <person name="Tran T."/>
            <person name="Druce J."/>
        </authorList>
    </citation>
    <scope>NUCLEOTIDE SEQUENCE</scope>
    <source>
        <strain evidence="1">UCB-OBI-ISO-001</strain>
        <tissue evidence="1">Gonad</tissue>
    </source>
</reference>
<dbReference type="PANTHER" id="PTHR33361:SF2">
    <property type="entry name" value="DUF885 DOMAIN-CONTAINING PROTEIN"/>
    <property type="match status" value="1"/>
</dbReference>
<evidence type="ECO:0008006" key="2">
    <source>
        <dbReference type="Google" id="ProtNLM"/>
    </source>
</evidence>
<proteinExistence type="predicted"/>
<gene>
    <name evidence="1" type="ORF">OCBIM_22003772mg</name>
</gene>
<dbReference type="EMBL" id="KQ417110">
    <property type="protein sequence ID" value="KOF93681.1"/>
    <property type="molecule type" value="Genomic_DNA"/>
</dbReference>
<dbReference type="AlphaFoldDB" id="A0A0L8HWW8"/>
<dbReference type="KEGG" id="obi:106868120"/>
<evidence type="ECO:0000313" key="1">
    <source>
        <dbReference type="EMBL" id="KOF93681.1"/>
    </source>
</evidence>
<dbReference type="PANTHER" id="PTHR33361">
    <property type="entry name" value="GLR0591 PROTEIN"/>
    <property type="match status" value="1"/>
</dbReference>